<dbReference type="PANTHER" id="PTHR44068">
    <property type="entry name" value="ZGC:194242"/>
    <property type="match status" value="1"/>
</dbReference>
<dbReference type="EMBL" id="CP045857">
    <property type="protein sequence ID" value="QIJ06175.1"/>
    <property type="molecule type" value="Genomic_DNA"/>
</dbReference>
<dbReference type="InterPro" id="IPR041698">
    <property type="entry name" value="Methyltransf_25"/>
</dbReference>
<dbReference type="AlphaFoldDB" id="A0A6G7LX10"/>
<protein>
    <submittedName>
        <fullName evidence="3">Methyltransferase domain-containing protein</fullName>
    </submittedName>
</protein>
<dbReference type="RefSeq" id="WP_165565753.1">
    <property type="nucleotide sequence ID" value="NZ_CP045857.1"/>
</dbReference>
<keyword evidence="3" id="KW-0489">Methyltransferase</keyword>
<dbReference type="CDD" id="cd02440">
    <property type="entry name" value="AdoMet_MTases"/>
    <property type="match status" value="1"/>
</dbReference>
<feature type="domain" description="Methyltransferase" evidence="2">
    <location>
        <begin position="38"/>
        <end position="138"/>
    </location>
</feature>
<dbReference type="Proteomes" id="UP000502117">
    <property type="component" value="Chromosome"/>
</dbReference>
<dbReference type="GO" id="GO:0003838">
    <property type="term" value="F:sterol 24-C-methyltransferase activity"/>
    <property type="evidence" value="ECO:0007669"/>
    <property type="project" value="TreeGrafter"/>
</dbReference>
<dbReference type="KEGG" id="schk:GII14_19760"/>
<dbReference type="PANTHER" id="PTHR44068:SF1">
    <property type="entry name" value="HYPOTHETICAL LOC100005854"/>
    <property type="match status" value="1"/>
</dbReference>
<dbReference type="InterPro" id="IPR050447">
    <property type="entry name" value="Erg6_SMT_methyltransf"/>
</dbReference>
<dbReference type="Gene3D" id="3.40.50.150">
    <property type="entry name" value="Vaccinia Virus protein VP39"/>
    <property type="match status" value="1"/>
</dbReference>
<dbReference type="InterPro" id="IPR029063">
    <property type="entry name" value="SAM-dependent_MTases_sf"/>
</dbReference>
<dbReference type="SUPFAM" id="SSF53335">
    <property type="entry name" value="S-adenosyl-L-methionine-dependent methyltransferases"/>
    <property type="match status" value="1"/>
</dbReference>
<dbReference type="GO" id="GO:0032259">
    <property type="term" value="P:methylation"/>
    <property type="evidence" value="ECO:0007669"/>
    <property type="project" value="UniProtKB-KW"/>
</dbReference>
<evidence type="ECO:0000256" key="1">
    <source>
        <dbReference type="ARBA" id="ARBA00022679"/>
    </source>
</evidence>
<evidence type="ECO:0000259" key="2">
    <source>
        <dbReference type="Pfam" id="PF13649"/>
    </source>
</evidence>
<name>A0A6G7LX10_9GAMM</name>
<accession>A0A6G7LX10</accession>
<reference evidence="3 4" key="1">
    <citation type="submission" date="2019-11" db="EMBL/GenBank/DDBJ databases">
        <title>Complete Genome Sequence of Shewanella chilikensis Strain DC57, Isolated from Corroded Seal Rings at a floating production facility in Australia.</title>
        <authorList>
            <person name="Salgar-Chaparro S.J."/>
            <person name="Castillo-Villamizar G.A."/>
            <person name="Poehlein A."/>
            <person name="Daniel R."/>
            <person name="Machuca L."/>
        </authorList>
    </citation>
    <scope>NUCLEOTIDE SEQUENCE [LARGE SCALE GENOMIC DNA]</scope>
    <source>
        <strain evidence="3 4">DC57</strain>
    </source>
</reference>
<proteinExistence type="predicted"/>
<gene>
    <name evidence="3" type="ORF">GII14_19760</name>
</gene>
<sequence length="239" mass="27006">MNTLFSRDYINSNMMGPNALLLAEEVCRSLQLQPGMRVLDLACGTGMTSIYLAKAFNLEVTAMDLWIAAEDNQARFKAAGLEDRITAVNFDVTQMRPGHAPFAENSFDAVLSIDAYHYFGASSAFFDTHLAPFIKPGGQVAIVVPGLKKPFPLQQSVAPELAPWWQPGMNFFTVDWWMQLWQQSAFLQLEQCEESGQCTQAWQEWLACDNPYAVRDREMMAAENGQWFNFTKMTGRIHK</sequence>
<keyword evidence="1 3" id="KW-0808">Transferase</keyword>
<dbReference type="GO" id="GO:0016126">
    <property type="term" value="P:sterol biosynthetic process"/>
    <property type="evidence" value="ECO:0007669"/>
    <property type="project" value="TreeGrafter"/>
</dbReference>
<organism evidence="3 4">
    <name type="scientific">Shewanella chilikensis</name>
    <dbReference type="NCBI Taxonomy" id="558541"/>
    <lineage>
        <taxon>Bacteria</taxon>
        <taxon>Pseudomonadati</taxon>
        <taxon>Pseudomonadota</taxon>
        <taxon>Gammaproteobacteria</taxon>
        <taxon>Alteromonadales</taxon>
        <taxon>Shewanellaceae</taxon>
        <taxon>Shewanella</taxon>
    </lineage>
</organism>
<dbReference type="Pfam" id="PF13649">
    <property type="entry name" value="Methyltransf_25"/>
    <property type="match status" value="1"/>
</dbReference>
<evidence type="ECO:0000313" key="3">
    <source>
        <dbReference type="EMBL" id="QIJ06175.1"/>
    </source>
</evidence>
<evidence type="ECO:0000313" key="4">
    <source>
        <dbReference type="Proteomes" id="UP000502117"/>
    </source>
</evidence>